<protein>
    <recommendedName>
        <fullName evidence="5">Tripartite-type tricarboxylate transporter receptor subunit TctC</fullName>
    </recommendedName>
</protein>
<keyword evidence="4" id="KW-1185">Reference proteome</keyword>
<dbReference type="Proteomes" id="UP001138793">
    <property type="component" value="Unassembled WGS sequence"/>
</dbReference>
<accession>A0A9X0YQR7</accession>
<comment type="caution">
    <text evidence="3">The sequence shown here is derived from an EMBL/GenBank/DDBJ whole genome shotgun (WGS) entry which is preliminary data.</text>
</comment>
<dbReference type="Gene3D" id="3.40.190.150">
    <property type="entry name" value="Bordetella uptake gene, domain 1"/>
    <property type="match status" value="1"/>
</dbReference>
<proteinExistence type="inferred from homology"/>
<feature type="signal peptide" evidence="2">
    <location>
        <begin position="1"/>
        <end position="25"/>
    </location>
</feature>
<evidence type="ECO:0000256" key="1">
    <source>
        <dbReference type="ARBA" id="ARBA00006987"/>
    </source>
</evidence>
<gene>
    <name evidence="3" type="ORF">J2Z64_001200</name>
</gene>
<name>A0A9X0YQR7_9BACI</name>
<dbReference type="InterPro" id="IPR005064">
    <property type="entry name" value="BUG"/>
</dbReference>
<keyword evidence="2" id="KW-0732">Signal</keyword>
<dbReference type="InterPro" id="IPR042100">
    <property type="entry name" value="Bug_dom1"/>
</dbReference>
<dbReference type="PROSITE" id="PS51257">
    <property type="entry name" value="PROKAR_LIPOPROTEIN"/>
    <property type="match status" value="1"/>
</dbReference>
<dbReference type="PANTHER" id="PTHR42928">
    <property type="entry name" value="TRICARBOXYLATE-BINDING PROTEIN"/>
    <property type="match status" value="1"/>
</dbReference>
<evidence type="ECO:0008006" key="5">
    <source>
        <dbReference type="Google" id="ProtNLM"/>
    </source>
</evidence>
<dbReference type="Gene3D" id="3.40.190.10">
    <property type="entry name" value="Periplasmic binding protein-like II"/>
    <property type="match status" value="1"/>
</dbReference>
<dbReference type="EMBL" id="JAGGMB010000003">
    <property type="protein sequence ID" value="MBP2076969.1"/>
    <property type="molecule type" value="Genomic_DNA"/>
</dbReference>
<comment type="similarity">
    <text evidence="1">Belongs to the UPF0065 (bug) family.</text>
</comment>
<reference evidence="3" key="1">
    <citation type="submission" date="2021-03" db="EMBL/GenBank/DDBJ databases">
        <title>Genomic Encyclopedia of Type Strains, Phase IV (KMG-IV): sequencing the most valuable type-strain genomes for metagenomic binning, comparative biology and taxonomic classification.</title>
        <authorList>
            <person name="Goeker M."/>
        </authorList>
    </citation>
    <scope>NUCLEOTIDE SEQUENCE</scope>
    <source>
        <strain evidence="3">DSM 107338</strain>
    </source>
</reference>
<evidence type="ECO:0000256" key="2">
    <source>
        <dbReference type="SAM" id="SignalP"/>
    </source>
</evidence>
<dbReference type="RefSeq" id="WP_245347657.1">
    <property type="nucleotide sequence ID" value="NZ_JAGGMB010000003.1"/>
</dbReference>
<dbReference type="AlphaFoldDB" id="A0A9X0YQR7"/>
<feature type="chain" id="PRO_5040974777" description="Tripartite-type tricarboxylate transporter receptor subunit TctC" evidence="2">
    <location>
        <begin position="26"/>
        <end position="371"/>
    </location>
</feature>
<dbReference type="PANTHER" id="PTHR42928:SF5">
    <property type="entry name" value="BLR1237 PROTEIN"/>
    <property type="match status" value="1"/>
</dbReference>
<sequence length="371" mass="40905">MKIRPIFVLMLILSCFLMGCNTLQATGGNQVSEGNSSYQGQTISFVVPFQAGGGTDVFARFMTPYFAKHIEGKPRVQVENIPGGASITGTNEYANSRLPNGLNILTSSASSHVPFMLEQSSVDYDLNNFTPLIGAPSGGVVYTKPELAEGGIENLMSLEEELFYAGISPTGLDLVTLLSFEVLKMDVKAVLGYEGRGPSRVAFEQGESNIDYQTTTAYKNSVEALVEEGRAVPLYSLGQIDANGDLIRDPQFPDLPTIEEIYVDIYGEKPSGEVWDAYKQTVGASYTLNKVIWVHKDAPSSYQELLKKGMDGLINDKEFATHSEEILEGYDTYVGEELNTQIKQSFAISEETKQWIIEYLRTNFDIDIKKL</sequence>
<evidence type="ECO:0000313" key="3">
    <source>
        <dbReference type="EMBL" id="MBP2076969.1"/>
    </source>
</evidence>
<organism evidence="3 4">
    <name type="scientific">Oceanobacillus polygoni</name>
    <dbReference type="NCBI Taxonomy" id="1235259"/>
    <lineage>
        <taxon>Bacteria</taxon>
        <taxon>Bacillati</taxon>
        <taxon>Bacillota</taxon>
        <taxon>Bacilli</taxon>
        <taxon>Bacillales</taxon>
        <taxon>Bacillaceae</taxon>
        <taxon>Oceanobacillus</taxon>
    </lineage>
</organism>
<evidence type="ECO:0000313" key="4">
    <source>
        <dbReference type="Proteomes" id="UP001138793"/>
    </source>
</evidence>